<accession>A0A9W9Z536</accession>
<organism evidence="2 3">
    <name type="scientific">Desmophyllum pertusum</name>
    <dbReference type="NCBI Taxonomy" id="174260"/>
    <lineage>
        <taxon>Eukaryota</taxon>
        <taxon>Metazoa</taxon>
        <taxon>Cnidaria</taxon>
        <taxon>Anthozoa</taxon>
        <taxon>Hexacorallia</taxon>
        <taxon>Scleractinia</taxon>
        <taxon>Caryophylliina</taxon>
        <taxon>Caryophylliidae</taxon>
        <taxon>Desmophyllum</taxon>
    </lineage>
</organism>
<comment type="caution">
    <text evidence="2">The sequence shown here is derived from an EMBL/GenBank/DDBJ whole genome shotgun (WGS) entry which is preliminary data.</text>
</comment>
<proteinExistence type="predicted"/>
<keyword evidence="3" id="KW-1185">Reference proteome</keyword>
<name>A0A9W9Z536_9CNID</name>
<evidence type="ECO:0000313" key="3">
    <source>
        <dbReference type="Proteomes" id="UP001163046"/>
    </source>
</evidence>
<sequence length="438" mass="49047">MNKSSENNTQVSDDDENSVNDKSNRETNDNFTQLEVCSDVLAQATDKEAQQQETTTKTFATTVSPTASATISVLLSQPFIYQPSSENRMVMFPTGLFHGTAKEGLKRTTSWSAYYYTSRGSWYPVPERLLGLFEIPPISLPPVVKASQDEISMMQEWERAHGSSVRQRSVRQETTMARAGTLPLRLFIPRGHPAAISESDSGSSISVTEEEAEYDLSSDEEICAGECFVEEESGLGNQQVSPTVCWRRWEEETQDQCLQDQCLSATSNLLTTLGPIPPDRCTSNGMAFAMTELDRTQEVLLCENVLKEESNQQNIRLPVFLNLPFEEMCHQAIADRRIIILGNNLPHVTRVLTALVNEDQNNLIYFWIARSDTRSGRKVKTKLGMSIGSEVFVLAPTTSQPILVEQYCGDTLKMTRYEDIMDAVQQGESAVASFTREW</sequence>
<feature type="compositionally biased region" description="Polar residues" evidence="1">
    <location>
        <begin position="1"/>
        <end position="11"/>
    </location>
</feature>
<dbReference type="Proteomes" id="UP001163046">
    <property type="component" value="Unassembled WGS sequence"/>
</dbReference>
<reference evidence="2" key="1">
    <citation type="submission" date="2023-01" db="EMBL/GenBank/DDBJ databases">
        <title>Genome assembly of the deep-sea coral Lophelia pertusa.</title>
        <authorList>
            <person name="Herrera S."/>
            <person name="Cordes E."/>
        </authorList>
    </citation>
    <scope>NUCLEOTIDE SEQUENCE</scope>
    <source>
        <strain evidence="2">USNM1676648</strain>
        <tissue evidence="2">Polyp</tissue>
    </source>
</reference>
<evidence type="ECO:0000256" key="1">
    <source>
        <dbReference type="SAM" id="MobiDB-lite"/>
    </source>
</evidence>
<feature type="region of interest" description="Disordered" evidence="1">
    <location>
        <begin position="1"/>
        <end position="31"/>
    </location>
</feature>
<protein>
    <submittedName>
        <fullName evidence="2">Uncharacterized protein</fullName>
    </submittedName>
</protein>
<dbReference type="AlphaFoldDB" id="A0A9W9Z536"/>
<gene>
    <name evidence="2" type="ORF">OS493_001863</name>
</gene>
<dbReference type="EMBL" id="MU826826">
    <property type="protein sequence ID" value="KAJ7375125.1"/>
    <property type="molecule type" value="Genomic_DNA"/>
</dbReference>
<evidence type="ECO:0000313" key="2">
    <source>
        <dbReference type="EMBL" id="KAJ7375125.1"/>
    </source>
</evidence>
<dbReference type="OrthoDB" id="5973540at2759"/>